<evidence type="ECO:0000256" key="2">
    <source>
        <dbReference type="ARBA" id="ARBA00022475"/>
    </source>
</evidence>
<keyword evidence="3 6" id="KW-0812">Transmembrane</keyword>
<name>A0A7W8LM29_9SPIR</name>
<feature type="transmembrane region" description="Helical" evidence="6">
    <location>
        <begin position="24"/>
        <end position="46"/>
    </location>
</feature>
<evidence type="ECO:0000313" key="7">
    <source>
        <dbReference type="EMBL" id="MBB5226084.1"/>
    </source>
</evidence>
<keyword evidence="5 6" id="KW-0472">Membrane</keyword>
<keyword evidence="2" id="KW-1003">Cell membrane</keyword>
<accession>A0A7W8LM29</accession>
<feature type="transmembrane region" description="Helical" evidence="6">
    <location>
        <begin position="216"/>
        <end position="234"/>
    </location>
</feature>
<evidence type="ECO:0000256" key="4">
    <source>
        <dbReference type="ARBA" id="ARBA00022989"/>
    </source>
</evidence>
<dbReference type="AlphaFoldDB" id="A0A7W8LM29"/>
<evidence type="ECO:0000256" key="6">
    <source>
        <dbReference type="SAM" id="Phobius"/>
    </source>
</evidence>
<dbReference type="Proteomes" id="UP000518887">
    <property type="component" value="Unassembled WGS sequence"/>
</dbReference>
<dbReference type="PANTHER" id="PTHR30294">
    <property type="entry name" value="MEMBRANE COMPONENT OF ABC TRANSPORTER YHHJ-RELATED"/>
    <property type="match status" value="1"/>
</dbReference>
<comment type="caution">
    <text evidence="7">The sequence shown here is derived from an EMBL/GenBank/DDBJ whole genome shotgun (WGS) entry which is preliminary data.</text>
</comment>
<dbReference type="PANTHER" id="PTHR30294:SF29">
    <property type="entry name" value="MULTIDRUG ABC TRANSPORTER PERMEASE YBHS-RELATED"/>
    <property type="match status" value="1"/>
</dbReference>
<dbReference type="GO" id="GO:0005886">
    <property type="term" value="C:plasma membrane"/>
    <property type="evidence" value="ECO:0007669"/>
    <property type="project" value="UniProtKB-SubCell"/>
</dbReference>
<keyword evidence="4 6" id="KW-1133">Transmembrane helix</keyword>
<keyword evidence="8" id="KW-1185">Reference proteome</keyword>
<feature type="transmembrane region" description="Helical" evidence="6">
    <location>
        <begin position="102"/>
        <end position="126"/>
    </location>
</feature>
<dbReference type="EMBL" id="JACHFQ010000004">
    <property type="protein sequence ID" value="MBB5226084.1"/>
    <property type="molecule type" value="Genomic_DNA"/>
</dbReference>
<feature type="transmembrane region" description="Helical" evidence="6">
    <location>
        <begin position="55"/>
        <end position="76"/>
    </location>
</feature>
<sequence>MDKKSNPSIIIFKREIRAYFTSPIAYIVTGLFLLASGFLFFNTFFLNNRAELRQFFGLLPIVLSFFIPALTMRMLAEEKRSGSYETLLTLPVTELEIVTGKFLAAFVSGAVLLLPTLFYAVTCFVFGKPDCGPMIGGYLGALFLIASFSAIGLFASSLTKNQIIAFFIALAICIVFTLISAFLIFMPASVVAFFDFFSASSHFESISRGIIDLRDLLYFASLTALFFVLTVESLKSTGEAR</sequence>
<evidence type="ECO:0000313" key="8">
    <source>
        <dbReference type="Proteomes" id="UP000518887"/>
    </source>
</evidence>
<feature type="transmembrane region" description="Helical" evidence="6">
    <location>
        <begin position="138"/>
        <end position="157"/>
    </location>
</feature>
<reference evidence="7 8" key="1">
    <citation type="submission" date="2020-08" db="EMBL/GenBank/DDBJ databases">
        <title>Genomic Encyclopedia of Type Strains, Phase IV (KMG-IV): sequencing the most valuable type-strain genomes for metagenomic binning, comparative biology and taxonomic classification.</title>
        <authorList>
            <person name="Goeker M."/>
        </authorList>
    </citation>
    <scope>NUCLEOTIDE SEQUENCE [LARGE SCALE GENOMIC DNA]</scope>
    <source>
        <strain evidence="7 8">DSM 103462</strain>
    </source>
</reference>
<organism evidence="7 8">
    <name type="scientific">Treponema ruminis</name>
    <dbReference type="NCBI Taxonomy" id="744515"/>
    <lineage>
        <taxon>Bacteria</taxon>
        <taxon>Pseudomonadati</taxon>
        <taxon>Spirochaetota</taxon>
        <taxon>Spirochaetia</taxon>
        <taxon>Spirochaetales</taxon>
        <taxon>Treponemataceae</taxon>
        <taxon>Treponema</taxon>
    </lineage>
</organism>
<dbReference type="RefSeq" id="WP_184659021.1">
    <property type="nucleotide sequence ID" value="NZ_CP031518.1"/>
</dbReference>
<feature type="transmembrane region" description="Helical" evidence="6">
    <location>
        <begin position="163"/>
        <end position="196"/>
    </location>
</feature>
<dbReference type="InterPro" id="IPR051449">
    <property type="entry name" value="ABC-2_transporter_component"/>
</dbReference>
<gene>
    <name evidence="7" type="ORF">HNP76_001452</name>
</gene>
<proteinExistence type="predicted"/>
<evidence type="ECO:0000256" key="5">
    <source>
        <dbReference type="ARBA" id="ARBA00023136"/>
    </source>
</evidence>
<evidence type="ECO:0000256" key="1">
    <source>
        <dbReference type="ARBA" id="ARBA00004651"/>
    </source>
</evidence>
<comment type="subcellular location">
    <subcellularLocation>
        <location evidence="1">Cell membrane</location>
        <topology evidence="1">Multi-pass membrane protein</topology>
    </subcellularLocation>
</comment>
<dbReference type="Pfam" id="PF12679">
    <property type="entry name" value="ABC2_membrane_2"/>
    <property type="match status" value="1"/>
</dbReference>
<evidence type="ECO:0000256" key="3">
    <source>
        <dbReference type="ARBA" id="ARBA00022692"/>
    </source>
</evidence>
<dbReference type="GO" id="GO:0140359">
    <property type="term" value="F:ABC-type transporter activity"/>
    <property type="evidence" value="ECO:0007669"/>
    <property type="project" value="InterPro"/>
</dbReference>
<protein>
    <submittedName>
        <fullName evidence="7">ABC-2 type transport system permease protein</fullName>
    </submittedName>
</protein>